<proteinExistence type="predicted"/>
<reference evidence="2" key="2">
    <citation type="journal article" date="2015" name="Fish Shellfish Immunol.">
        <title>Early steps in the European eel (Anguilla anguilla)-Vibrio vulnificus interaction in the gills: Role of the RtxA13 toxin.</title>
        <authorList>
            <person name="Callol A."/>
            <person name="Pajuelo D."/>
            <person name="Ebbesson L."/>
            <person name="Teles M."/>
            <person name="MacKenzie S."/>
            <person name="Amaro C."/>
        </authorList>
    </citation>
    <scope>NUCLEOTIDE SEQUENCE</scope>
</reference>
<evidence type="ECO:0000256" key="1">
    <source>
        <dbReference type="SAM" id="MobiDB-lite"/>
    </source>
</evidence>
<feature type="region of interest" description="Disordered" evidence="1">
    <location>
        <begin position="86"/>
        <end position="108"/>
    </location>
</feature>
<name>A0A0E9W872_ANGAN</name>
<dbReference type="EMBL" id="GBXM01022832">
    <property type="protein sequence ID" value="JAH85745.1"/>
    <property type="molecule type" value="Transcribed_RNA"/>
</dbReference>
<reference evidence="2" key="1">
    <citation type="submission" date="2014-11" db="EMBL/GenBank/DDBJ databases">
        <authorList>
            <person name="Amaro Gonzalez C."/>
        </authorList>
    </citation>
    <scope>NUCLEOTIDE SEQUENCE</scope>
</reference>
<evidence type="ECO:0000313" key="2">
    <source>
        <dbReference type="EMBL" id="JAH85745.1"/>
    </source>
</evidence>
<feature type="compositionally biased region" description="Basic and acidic residues" evidence="1">
    <location>
        <begin position="93"/>
        <end position="108"/>
    </location>
</feature>
<dbReference type="AlphaFoldDB" id="A0A0E9W872"/>
<sequence length="108" mass="12157">MDDLIVDNVHYCFFCALVDQIWLGQDTQSPVSLRVHFLCHLKGLGCCYVNIAGHHHQIYGLLLCDELPDQSLDLLPNVLRLALDGNPGDAWQVDEREVRDTEGKRSPG</sequence>
<organism evidence="2">
    <name type="scientific">Anguilla anguilla</name>
    <name type="common">European freshwater eel</name>
    <name type="synonym">Muraena anguilla</name>
    <dbReference type="NCBI Taxonomy" id="7936"/>
    <lineage>
        <taxon>Eukaryota</taxon>
        <taxon>Metazoa</taxon>
        <taxon>Chordata</taxon>
        <taxon>Craniata</taxon>
        <taxon>Vertebrata</taxon>
        <taxon>Euteleostomi</taxon>
        <taxon>Actinopterygii</taxon>
        <taxon>Neopterygii</taxon>
        <taxon>Teleostei</taxon>
        <taxon>Anguilliformes</taxon>
        <taxon>Anguillidae</taxon>
        <taxon>Anguilla</taxon>
    </lineage>
</organism>
<accession>A0A0E9W872</accession>
<protein>
    <submittedName>
        <fullName evidence="2">Uncharacterized protein</fullName>
    </submittedName>
</protein>